<dbReference type="RefSeq" id="WP_065319026.1">
    <property type="nucleotide sequence ID" value="NZ_CP017477.1"/>
</dbReference>
<dbReference type="PANTHER" id="PTHR46268">
    <property type="entry name" value="STRESS RESPONSE PROTEIN NHAX"/>
    <property type="match status" value="1"/>
</dbReference>
<name>A0A1B8TX37_9FLAO</name>
<dbReference type="EMBL" id="LSFM01000022">
    <property type="protein sequence ID" value="OBY64276.1"/>
    <property type="molecule type" value="Genomic_DNA"/>
</dbReference>
<protein>
    <submittedName>
        <fullName evidence="3">Universal stress protein</fullName>
    </submittedName>
</protein>
<reference evidence="4" key="1">
    <citation type="submission" date="2016-02" db="EMBL/GenBank/DDBJ databases">
        <authorList>
            <person name="Shin S.-K."/>
            <person name="Yi H."/>
            <person name="Kim E."/>
        </authorList>
    </citation>
    <scope>NUCLEOTIDE SEQUENCE [LARGE SCALE GENOMIC DNA]</scope>
    <source>
        <strain evidence="4">LPB0003</strain>
    </source>
</reference>
<evidence type="ECO:0000313" key="4">
    <source>
        <dbReference type="Proteomes" id="UP000092584"/>
    </source>
</evidence>
<dbReference type="Gene3D" id="3.40.50.12370">
    <property type="match status" value="1"/>
</dbReference>
<dbReference type="SUPFAM" id="SSF52402">
    <property type="entry name" value="Adenine nucleotide alpha hydrolases-like"/>
    <property type="match status" value="2"/>
</dbReference>
<evidence type="ECO:0000313" key="3">
    <source>
        <dbReference type="EMBL" id="OBY64276.1"/>
    </source>
</evidence>
<evidence type="ECO:0000259" key="2">
    <source>
        <dbReference type="Pfam" id="PF00582"/>
    </source>
</evidence>
<dbReference type="InterPro" id="IPR006015">
    <property type="entry name" value="Universal_stress_UspA"/>
</dbReference>
<evidence type="ECO:0000256" key="1">
    <source>
        <dbReference type="ARBA" id="ARBA00008791"/>
    </source>
</evidence>
<feature type="domain" description="UspA" evidence="2">
    <location>
        <begin position="1"/>
        <end position="145"/>
    </location>
</feature>
<dbReference type="Proteomes" id="UP000092584">
    <property type="component" value="Unassembled WGS sequence"/>
</dbReference>
<comment type="caution">
    <text evidence="3">The sequence shown here is derived from an EMBL/GenBank/DDBJ whole genome shotgun (WGS) entry which is preliminary data.</text>
</comment>
<dbReference type="PANTHER" id="PTHR46268:SF6">
    <property type="entry name" value="UNIVERSAL STRESS PROTEIN UP12"/>
    <property type="match status" value="1"/>
</dbReference>
<dbReference type="OrthoDB" id="9788959at2"/>
<dbReference type="PRINTS" id="PR01438">
    <property type="entry name" value="UNVRSLSTRESS"/>
</dbReference>
<organism evidence="3 4">
    <name type="scientific">Polaribacter vadi</name>
    <dbReference type="NCBI Taxonomy" id="1774273"/>
    <lineage>
        <taxon>Bacteria</taxon>
        <taxon>Pseudomonadati</taxon>
        <taxon>Bacteroidota</taxon>
        <taxon>Flavobacteriia</taxon>
        <taxon>Flavobacteriales</taxon>
        <taxon>Flavobacteriaceae</taxon>
    </lineage>
</organism>
<dbReference type="Pfam" id="PF00582">
    <property type="entry name" value="Usp"/>
    <property type="match status" value="1"/>
</dbReference>
<gene>
    <name evidence="3" type="ORF">LPB3_07750</name>
</gene>
<comment type="similarity">
    <text evidence="1">Belongs to the universal stress protein A family.</text>
</comment>
<dbReference type="KEGG" id="pob:LPB03_04745"/>
<accession>A0A1B8TX37</accession>
<dbReference type="AlphaFoldDB" id="A0A1B8TX37"/>
<keyword evidence="4" id="KW-1185">Reference proteome</keyword>
<dbReference type="STRING" id="1774273.LPB03_04745"/>
<sequence length="277" mass="31716">MKNILLLTDFSKNSINAIRYALNLFENDICTFHILNVRSPSGYAAVDLISADHESIYDNVIKKTKHKIYKLIVKLENEFENKNFSYDTLVSYNDFVAVINQIKKIKKIDLIVMGTNGATGAKEVIFGSNTINVLRKVNCPTLVIPEGCIYKLPKEILLPLDILDSLSGNAFKKLLVFAKNFTNTLHILRIKPTNEISIEEKNDKENISKFSKKLSFKYYRISNVPMQYAVSFYMQTHSIDLISLLVEKESFFDRFFTGSSTTKISYTINKPLLVFHN</sequence>
<proteinExistence type="inferred from homology"/>
<dbReference type="InterPro" id="IPR006016">
    <property type="entry name" value="UspA"/>
</dbReference>
<dbReference type="CDD" id="cd00293">
    <property type="entry name" value="USP-like"/>
    <property type="match status" value="1"/>
</dbReference>